<reference evidence="2" key="3">
    <citation type="submission" date="2015-06" db="UniProtKB">
        <authorList>
            <consortium name="EnsemblMetazoa"/>
        </authorList>
    </citation>
    <scope>IDENTIFICATION</scope>
</reference>
<dbReference type="AlphaFoldDB" id="T1G6B4"/>
<keyword evidence="3" id="KW-1185">Reference proteome</keyword>
<evidence type="ECO:0000313" key="2">
    <source>
        <dbReference type="EnsemblMetazoa" id="HelroP86387"/>
    </source>
</evidence>
<evidence type="ECO:0000313" key="3">
    <source>
        <dbReference type="Proteomes" id="UP000015101"/>
    </source>
</evidence>
<dbReference type="STRING" id="6412.T1G6B4"/>
<reference evidence="3" key="1">
    <citation type="submission" date="2012-12" db="EMBL/GenBank/DDBJ databases">
        <authorList>
            <person name="Hellsten U."/>
            <person name="Grimwood J."/>
            <person name="Chapman J.A."/>
            <person name="Shapiro H."/>
            <person name="Aerts A."/>
            <person name="Otillar R.P."/>
            <person name="Terry A.Y."/>
            <person name="Boore J.L."/>
            <person name="Simakov O."/>
            <person name="Marletaz F."/>
            <person name="Cho S.-J."/>
            <person name="Edsinger-Gonzales E."/>
            <person name="Havlak P."/>
            <person name="Kuo D.-H."/>
            <person name="Larsson T."/>
            <person name="Lv J."/>
            <person name="Arendt D."/>
            <person name="Savage R."/>
            <person name="Osoegawa K."/>
            <person name="de Jong P."/>
            <person name="Lindberg D.R."/>
            <person name="Seaver E.C."/>
            <person name="Weisblat D.A."/>
            <person name="Putnam N.H."/>
            <person name="Grigoriev I.V."/>
            <person name="Rokhsar D.S."/>
        </authorList>
    </citation>
    <scope>NUCLEOTIDE SEQUENCE</scope>
</reference>
<name>T1G6B4_HELRO</name>
<evidence type="ECO:0008006" key="4">
    <source>
        <dbReference type="Google" id="ProtNLM"/>
    </source>
</evidence>
<proteinExistence type="predicted"/>
<organism evidence="2 3">
    <name type="scientific">Helobdella robusta</name>
    <name type="common">Californian leech</name>
    <dbReference type="NCBI Taxonomy" id="6412"/>
    <lineage>
        <taxon>Eukaryota</taxon>
        <taxon>Metazoa</taxon>
        <taxon>Spiralia</taxon>
        <taxon>Lophotrochozoa</taxon>
        <taxon>Annelida</taxon>
        <taxon>Clitellata</taxon>
        <taxon>Hirudinea</taxon>
        <taxon>Rhynchobdellida</taxon>
        <taxon>Glossiphoniidae</taxon>
        <taxon>Helobdella</taxon>
    </lineage>
</organism>
<dbReference type="KEGG" id="hro:HELRODRAFT_86387"/>
<sequence length="51" mass="5807">MLRDSCLSWFSSYLCNRFSFVVLNNSTSNSPTLTFRVPQGSILGPLLFILY</sequence>
<dbReference type="EMBL" id="AMQM01006714">
    <property type="status" value="NOT_ANNOTATED_CDS"/>
    <property type="molecule type" value="Genomic_DNA"/>
</dbReference>
<protein>
    <recommendedName>
        <fullName evidence="4">Reverse transcriptase domain-containing protein</fullName>
    </recommendedName>
</protein>
<dbReference type="EMBL" id="KB097502">
    <property type="protein sequence ID" value="ESN95850.1"/>
    <property type="molecule type" value="Genomic_DNA"/>
</dbReference>
<dbReference type="GeneID" id="20216611"/>
<dbReference type="HOGENOM" id="CLU_214135_0_0_1"/>
<dbReference type="CTD" id="20216611"/>
<dbReference type="Proteomes" id="UP000015101">
    <property type="component" value="Unassembled WGS sequence"/>
</dbReference>
<dbReference type="RefSeq" id="XP_009026045.1">
    <property type="nucleotide sequence ID" value="XM_009027797.1"/>
</dbReference>
<evidence type="ECO:0000313" key="1">
    <source>
        <dbReference type="EMBL" id="ESN95850.1"/>
    </source>
</evidence>
<dbReference type="OrthoDB" id="6283029at2759"/>
<accession>T1G6B4</accession>
<gene>
    <name evidence="2" type="primary">20216611</name>
    <name evidence="1" type="ORF">HELRODRAFT_86387</name>
</gene>
<dbReference type="InParanoid" id="T1G6B4"/>
<dbReference type="EnsemblMetazoa" id="HelroT86387">
    <property type="protein sequence ID" value="HelroP86387"/>
    <property type="gene ID" value="HelroG86387"/>
</dbReference>
<reference evidence="1 3" key="2">
    <citation type="journal article" date="2013" name="Nature">
        <title>Insights into bilaterian evolution from three spiralian genomes.</title>
        <authorList>
            <person name="Simakov O."/>
            <person name="Marletaz F."/>
            <person name="Cho S.J."/>
            <person name="Edsinger-Gonzales E."/>
            <person name="Havlak P."/>
            <person name="Hellsten U."/>
            <person name="Kuo D.H."/>
            <person name="Larsson T."/>
            <person name="Lv J."/>
            <person name="Arendt D."/>
            <person name="Savage R."/>
            <person name="Osoegawa K."/>
            <person name="de Jong P."/>
            <person name="Grimwood J."/>
            <person name="Chapman J.A."/>
            <person name="Shapiro H."/>
            <person name="Aerts A."/>
            <person name="Otillar R.P."/>
            <person name="Terry A.Y."/>
            <person name="Boore J.L."/>
            <person name="Grigoriev I.V."/>
            <person name="Lindberg D.R."/>
            <person name="Seaver E.C."/>
            <person name="Weisblat D.A."/>
            <person name="Putnam N.H."/>
            <person name="Rokhsar D.S."/>
        </authorList>
    </citation>
    <scope>NUCLEOTIDE SEQUENCE</scope>
</reference>